<gene>
    <name evidence="2" type="ORF">FIM1_3611</name>
</gene>
<sequence length="386" mass="43795">MDASNELNALDKLLKQEETIVHTKHHLSLRYTLENSIEEEYKRDKCFEKQLSKNILLQIPDSYLEKAVPDPQITSRAHLFYENHNQGDLLTGGSSCLDVLRHKSTIENAIYDHTNMRIGNPLEDSNHLENPSHHSSENHTSLPKHTLDFTPSSASEKSKQESIITDEKMRNVMDNTALVKSLLDSFKNPSIPASQSLGPPPNAPVVASRYEGDKNSMQQNHQSREQDEINNNGNTDLLNKMENFSNVMQDLLSSMKPYLEQQKNAIDSPNMSSSSSNAKIILPTERQYIPNNSSSGQSQKQSPKLKKQRSQSQTRQQPKSSRYQNTNELYQESYNANKKNNNGKTHIQNVASAVSNRGHKRVIESNERGKPKALKRMQKIAKEHNL</sequence>
<feature type="compositionally biased region" description="Basic and acidic residues" evidence="1">
    <location>
        <begin position="124"/>
        <end position="137"/>
    </location>
</feature>
<evidence type="ECO:0000313" key="3">
    <source>
        <dbReference type="Proteomes" id="UP000422736"/>
    </source>
</evidence>
<feature type="region of interest" description="Disordered" evidence="1">
    <location>
        <begin position="288"/>
        <end position="326"/>
    </location>
</feature>
<feature type="region of interest" description="Disordered" evidence="1">
    <location>
        <begin position="213"/>
        <end position="235"/>
    </location>
</feature>
<feature type="region of interest" description="Disordered" evidence="1">
    <location>
        <begin position="352"/>
        <end position="386"/>
    </location>
</feature>
<evidence type="ECO:0000313" key="2">
    <source>
        <dbReference type="EMBL" id="QGN16884.1"/>
    </source>
</evidence>
<evidence type="ECO:0000256" key="1">
    <source>
        <dbReference type="SAM" id="MobiDB-lite"/>
    </source>
</evidence>
<protein>
    <submittedName>
        <fullName evidence="2">Uncharacterized protein</fullName>
    </submittedName>
</protein>
<feature type="compositionally biased region" description="Low complexity" evidence="1">
    <location>
        <begin position="310"/>
        <end position="322"/>
    </location>
</feature>
<feature type="region of interest" description="Disordered" evidence="1">
    <location>
        <begin position="121"/>
        <end position="164"/>
    </location>
</feature>
<accession>A0ABX6EYQ5</accession>
<name>A0ABX6EYQ5_KLUMA</name>
<feature type="compositionally biased region" description="Basic and acidic residues" evidence="1">
    <location>
        <begin position="361"/>
        <end position="370"/>
    </location>
</feature>
<keyword evidence="3" id="KW-1185">Reference proteome</keyword>
<reference evidence="2 3" key="1">
    <citation type="submission" date="2016-03" db="EMBL/GenBank/DDBJ databases">
        <title>How can Kluyveromyces marxianus grow so fast - potential evolutionary course in Saccharomyces Complex revealed by comparative genomics.</title>
        <authorList>
            <person name="Mo W."/>
            <person name="Lu W."/>
            <person name="Yang X."/>
            <person name="Qi J."/>
            <person name="Lv H."/>
        </authorList>
    </citation>
    <scope>NUCLEOTIDE SEQUENCE [LARGE SCALE GENOMIC DNA]</scope>
    <source>
        <strain evidence="2 3">FIM1</strain>
    </source>
</reference>
<organism evidence="2 3">
    <name type="scientific">Kluyveromyces marxianus</name>
    <name type="common">Yeast</name>
    <name type="synonym">Candida kefyr</name>
    <dbReference type="NCBI Taxonomy" id="4911"/>
    <lineage>
        <taxon>Eukaryota</taxon>
        <taxon>Fungi</taxon>
        <taxon>Dikarya</taxon>
        <taxon>Ascomycota</taxon>
        <taxon>Saccharomycotina</taxon>
        <taxon>Saccharomycetes</taxon>
        <taxon>Saccharomycetales</taxon>
        <taxon>Saccharomycetaceae</taxon>
        <taxon>Kluyveromyces</taxon>
    </lineage>
</organism>
<dbReference type="EMBL" id="CP015058">
    <property type="protein sequence ID" value="QGN16884.1"/>
    <property type="molecule type" value="Genomic_DNA"/>
</dbReference>
<dbReference type="Proteomes" id="UP000422736">
    <property type="component" value="Chromosome 5"/>
</dbReference>
<proteinExistence type="predicted"/>
<feature type="compositionally biased region" description="Low complexity" evidence="1">
    <location>
        <begin position="293"/>
        <end position="302"/>
    </location>
</feature>
<feature type="compositionally biased region" description="Polar residues" evidence="1">
    <location>
        <begin position="138"/>
        <end position="155"/>
    </location>
</feature>